<proteinExistence type="predicted"/>
<organism evidence="1">
    <name type="scientific">Citrobacter freundii</name>
    <dbReference type="NCBI Taxonomy" id="546"/>
    <lineage>
        <taxon>Bacteria</taxon>
        <taxon>Pseudomonadati</taxon>
        <taxon>Pseudomonadota</taxon>
        <taxon>Gammaproteobacteria</taxon>
        <taxon>Enterobacterales</taxon>
        <taxon>Enterobacteriaceae</taxon>
        <taxon>Citrobacter</taxon>
        <taxon>Citrobacter freundii complex</taxon>
    </lineage>
</organism>
<name>A0A3Q9W265_CITFR</name>
<protein>
    <submittedName>
        <fullName evidence="1">Uncharacterized protein</fullName>
    </submittedName>
</protein>
<reference evidence="1" key="1">
    <citation type="submission" date="2018-10" db="EMBL/GenBank/DDBJ databases">
        <title>The complete sequence of plasmid pCRE12-KPC.</title>
        <authorList>
            <person name="Dong D."/>
        </authorList>
    </citation>
    <scope>NUCLEOTIDE SEQUENCE</scope>
    <source>
        <plasmid evidence="1">pCRE12-KPC</plasmid>
    </source>
</reference>
<sequence>MQRCCLQQEHSFSYVVLVPVHNHLLIFDVLKVQPADVWARKASLSG</sequence>
<keyword evidence="1" id="KW-0614">Plasmid</keyword>
<dbReference type="AlphaFoldDB" id="A0A3Q9W265"/>
<evidence type="ECO:0000313" key="1">
    <source>
        <dbReference type="EMBL" id="AZZ87235.1"/>
    </source>
</evidence>
<accession>A0A3Q9W265</accession>
<geneLocation type="plasmid" evidence="1">
    <name>pCRE12-KPC</name>
</geneLocation>
<dbReference type="EMBL" id="MK050973">
    <property type="protein sequence ID" value="AZZ87235.1"/>
    <property type="molecule type" value="Genomic_DNA"/>
</dbReference>